<feature type="signal peptide" evidence="1">
    <location>
        <begin position="1"/>
        <end position="20"/>
    </location>
</feature>
<feature type="chain" id="PRO_5016920226" evidence="1">
    <location>
        <begin position="21"/>
        <end position="142"/>
    </location>
</feature>
<gene>
    <name evidence="2" type="ORF">NCTC11532_02876</name>
</gene>
<keyword evidence="3" id="KW-1185">Reference proteome</keyword>
<evidence type="ECO:0000256" key="1">
    <source>
        <dbReference type="SAM" id="SignalP"/>
    </source>
</evidence>
<dbReference type="RefSeq" id="WP_031566399.1">
    <property type="nucleotide sequence ID" value="NZ_CAAAIS010000006.1"/>
</dbReference>
<evidence type="ECO:0000313" key="3">
    <source>
        <dbReference type="Proteomes" id="UP000255297"/>
    </source>
</evidence>
<dbReference type="AlphaFoldDB" id="A0A378LUN0"/>
<accession>A0A378LUN0</accession>
<name>A0A378LUN0_9GAMM</name>
<proteinExistence type="predicted"/>
<organism evidence="2 3">
    <name type="scientific">Legionella wadsworthii</name>
    <dbReference type="NCBI Taxonomy" id="28088"/>
    <lineage>
        <taxon>Bacteria</taxon>
        <taxon>Pseudomonadati</taxon>
        <taxon>Pseudomonadota</taxon>
        <taxon>Gammaproteobacteria</taxon>
        <taxon>Legionellales</taxon>
        <taxon>Legionellaceae</taxon>
        <taxon>Legionella</taxon>
    </lineage>
</organism>
<dbReference type="EMBL" id="UGPB01000001">
    <property type="protein sequence ID" value="STY31394.1"/>
    <property type="molecule type" value="Genomic_DNA"/>
</dbReference>
<evidence type="ECO:0000313" key="2">
    <source>
        <dbReference type="EMBL" id="STY31394.1"/>
    </source>
</evidence>
<protein>
    <submittedName>
        <fullName evidence="2">Uncharacterized protein</fullName>
    </submittedName>
</protein>
<dbReference type="STRING" id="1122170.GCA_000701265_01340"/>
<keyword evidence="1" id="KW-0732">Signal</keyword>
<sequence>MRHKFFLFLSLMVIALSAKASLPNKIEGKTFLFRVADIQNKDNPNANQIFVMHFRKDTYTYEAVSNQKINQGQYTYKVLDQDNGIALISCHEMNENVKTDYTLLLNTENDKSGLYIYKQNQGIIGPQKRLNFSYYTILENLN</sequence>
<reference evidence="2 3" key="1">
    <citation type="submission" date="2018-06" db="EMBL/GenBank/DDBJ databases">
        <authorList>
            <consortium name="Pathogen Informatics"/>
            <person name="Doyle S."/>
        </authorList>
    </citation>
    <scope>NUCLEOTIDE SEQUENCE [LARGE SCALE GENOMIC DNA]</scope>
    <source>
        <strain evidence="2 3">NCTC11532</strain>
    </source>
</reference>
<dbReference type="Proteomes" id="UP000255297">
    <property type="component" value="Unassembled WGS sequence"/>
</dbReference>